<protein>
    <recommendedName>
        <fullName evidence="7">DNA recombination protein RmuC homolog</fullName>
    </recommendedName>
</protein>
<gene>
    <name evidence="5" type="ORF">TeGR_g3667</name>
</gene>
<comment type="caution">
    <text evidence="5">The sequence shown here is derived from an EMBL/GenBank/DDBJ whole genome shotgun (WGS) entry which is preliminary data.</text>
</comment>
<proteinExistence type="predicted"/>
<feature type="coiled-coil region" evidence="3">
    <location>
        <begin position="330"/>
        <end position="378"/>
    </location>
</feature>
<keyword evidence="1 3" id="KW-0175">Coiled coil</keyword>
<name>A0ABQ6N2S4_9STRA</name>
<keyword evidence="4" id="KW-0472">Membrane</keyword>
<dbReference type="EMBL" id="BRYB01000812">
    <property type="protein sequence ID" value="GMI38231.1"/>
    <property type="molecule type" value="Genomic_DNA"/>
</dbReference>
<accession>A0ABQ6N2S4</accession>
<keyword evidence="4" id="KW-0812">Transmembrane</keyword>
<evidence type="ECO:0000313" key="5">
    <source>
        <dbReference type="EMBL" id="GMI38231.1"/>
    </source>
</evidence>
<keyword evidence="6" id="KW-1185">Reference proteome</keyword>
<reference evidence="5 6" key="1">
    <citation type="journal article" date="2023" name="Commun. Biol.">
        <title>Genome analysis of Parmales, the sister group of diatoms, reveals the evolutionary specialization of diatoms from phago-mixotrophs to photoautotrophs.</title>
        <authorList>
            <person name="Ban H."/>
            <person name="Sato S."/>
            <person name="Yoshikawa S."/>
            <person name="Yamada K."/>
            <person name="Nakamura Y."/>
            <person name="Ichinomiya M."/>
            <person name="Sato N."/>
            <person name="Blanc-Mathieu R."/>
            <person name="Endo H."/>
            <person name="Kuwata A."/>
            <person name="Ogata H."/>
        </authorList>
    </citation>
    <scope>NUCLEOTIDE SEQUENCE [LARGE SCALE GENOMIC DNA]</scope>
</reference>
<dbReference type="Proteomes" id="UP001165060">
    <property type="component" value="Unassembled WGS sequence"/>
</dbReference>
<evidence type="ECO:0008006" key="7">
    <source>
        <dbReference type="Google" id="ProtNLM"/>
    </source>
</evidence>
<evidence type="ECO:0000256" key="3">
    <source>
        <dbReference type="SAM" id="Coils"/>
    </source>
</evidence>
<keyword evidence="2" id="KW-0233">DNA recombination</keyword>
<organism evidence="5 6">
    <name type="scientific">Tetraparma gracilis</name>
    <dbReference type="NCBI Taxonomy" id="2962635"/>
    <lineage>
        <taxon>Eukaryota</taxon>
        <taxon>Sar</taxon>
        <taxon>Stramenopiles</taxon>
        <taxon>Ochrophyta</taxon>
        <taxon>Bolidophyceae</taxon>
        <taxon>Parmales</taxon>
        <taxon>Triparmaceae</taxon>
        <taxon>Tetraparma</taxon>
    </lineage>
</organism>
<feature type="transmembrane region" description="Helical" evidence="4">
    <location>
        <begin position="12"/>
        <end position="33"/>
    </location>
</feature>
<evidence type="ECO:0000313" key="6">
    <source>
        <dbReference type="Proteomes" id="UP001165060"/>
    </source>
</evidence>
<dbReference type="PANTHER" id="PTHR30563">
    <property type="entry name" value="DNA RECOMBINATION PROTEIN RMUC"/>
    <property type="match status" value="1"/>
</dbReference>
<dbReference type="InterPro" id="IPR003798">
    <property type="entry name" value="DNA_recombination_RmuC"/>
</dbReference>
<keyword evidence="4" id="KW-1133">Transmembrane helix</keyword>
<sequence length="385" mass="41263">MSSAPSTSSSIAYAAVASSVVSSGLLLAGGLALRSRGYRLTQAGSARASQTAEVLSELRSSRAQLDALNKAVSTSAGQVQTSLGAQERNLSAALLPHLTDLSSSLASIKGATGDVLSSNKDLSSSMSEFQTLLSGPKTRGVFGEQALEALVSDCLPPTAYEFQASLPHPDGKTVRPDCLLTLPSPIDRICVDAKFPLDAYRDLLAAGDPKAQAEARKRMKTHMTKHIIDVSSKYNIPPVTSAAGSLLFLPSEAVFSELVARHPDVLALAHSRRVWVCSPTTLMAVLTTMRGVVRDHSLQKRAQEVFGQLELVMKDVDNLLKKRDMVDKNFEKAKESLRLLEVSAEKVRRRGLVMRNLADGLEEEQKELEEVAAGVLEEGGQEKAA</sequence>
<evidence type="ECO:0000256" key="2">
    <source>
        <dbReference type="ARBA" id="ARBA00023172"/>
    </source>
</evidence>
<dbReference type="Pfam" id="PF02646">
    <property type="entry name" value="RmuC"/>
    <property type="match status" value="1"/>
</dbReference>
<evidence type="ECO:0000256" key="4">
    <source>
        <dbReference type="SAM" id="Phobius"/>
    </source>
</evidence>
<evidence type="ECO:0000256" key="1">
    <source>
        <dbReference type="ARBA" id="ARBA00023054"/>
    </source>
</evidence>
<dbReference type="PANTHER" id="PTHR30563:SF0">
    <property type="entry name" value="DNA RECOMBINATION PROTEIN RMUC"/>
    <property type="match status" value="1"/>
</dbReference>